<accession>A0A224Y1V5</accession>
<organism evidence="1">
    <name type="scientific">Panstrongylus lignarius</name>
    <dbReference type="NCBI Taxonomy" id="156445"/>
    <lineage>
        <taxon>Eukaryota</taxon>
        <taxon>Metazoa</taxon>
        <taxon>Ecdysozoa</taxon>
        <taxon>Arthropoda</taxon>
        <taxon>Hexapoda</taxon>
        <taxon>Insecta</taxon>
        <taxon>Pterygota</taxon>
        <taxon>Neoptera</taxon>
        <taxon>Paraneoptera</taxon>
        <taxon>Hemiptera</taxon>
        <taxon>Heteroptera</taxon>
        <taxon>Panheteroptera</taxon>
        <taxon>Cimicomorpha</taxon>
        <taxon>Reduviidae</taxon>
        <taxon>Triatominae</taxon>
        <taxon>Panstrongylus</taxon>
    </lineage>
</organism>
<sequence>MSSLNSLADLLLIIFGNVWSHRLFNERALDILRFLFLGGLLGGLITVPRGSGSLISQLVNFRALTGTSSLIGCESAHNCNGQFMNNDPIFGSFGL</sequence>
<protein>
    <submittedName>
        <fullName evidence="1">Putative secreted protein</fullName>
    </submittedName>
</protein>
<dbReference type="AlphaFoldDB" id="A0A224Y1V5"/>
<proteinExistence type="predicted"/>
<reference evidence="1" key="1">
    <citation type="journal article" date="2018" name="PLoS Negl. Trop. Dis.">
        <title>An insight into the salivary gland and fat body transcriptome of Panstrongylus lignarius (Hemiptera: Heteroptera), the main vector of Chagas disease in Peru.</title>
        <authorList>
            <person name="Nevoa J.C."/>
            <person name="Mendes M.T."/>
            <person name="da Silva M.V."/>
            <person name="Soares S.C."/>
            <person name="Oliveira C.J.F."/>
            <person name="Ribeiro J.M.C."/>
        </authorList>
    </citation>
    <scope>NUCLEOTIDE SEQUENCE</scope>
</reference>
<name>A0A224Y1V5_9HEMI</name>
<dbReference type="EMBL" id="GFTR01001424">
    <property type="protein sequence ID" value="JAW15002.1"/>
    <property type="molecule type" value="Transcribed_RNA"/>
</dbReference>
<evidence type="ECO:0000313" key="1">
    <source>
        <dbReference type="EMBL" id="JAW15002.1"/>
    </source>
</evidence>